<evidence type="ECO:0000256" key="7">
    <source>
        <dbReference type="SAM" id="Phobius"/>
    </source>
</evidence>
<feature type="region of interest" description="Disordered" evidence="6">
    <location>
        <begin position="16"/>
        <end position="41"/>
    </location>
</feature>
<dbReference type="InterPro" id="IPR003406">
    <property type="entry name" value="Glyco_trans_14"/>
</dbReference>
<feature type="compositionally biased region" description="Basic and acidic residues" evidence="6">
    <location>
        <begin position="21"/>
        <end position="33"/>
    </location>
</feature>
<name>A0AAD8QLF5_LOLMU</name>
<dbReference type="Proteomes" id="UP001231189">
    <property type="component" value="Unassembled WGS sequence"/>
</dbReference>
<comment type="subcellular location">
    <subcellularLocation>
        <location evidence="1">Membrane</location>
        <topology evidence="1">Single-pass type II membrane protein</topology>
    </subcellularLocation>
</comment>
<evidence type="ECO:0000313" key="8">
    <source>
        <dbReference type="EMBL" id="KAK1604316.1"/>
    </source>
</evidence>
<evidence type="ECO:0000256" key="4">
    <source>
        <dbReference type="ARBA" id="ARBA00023136"/>
    </source>
</evidence>
<comment type="caution">
    <text evidence="8">The sequence shown here is derived from an EMBL/GenBank/DDBJ whole genome shotgun (WGS) entry which is preliminary data.</text>
</comment>
<dbReference type="PANTHER" id="PTHR45719:SF40">
    <property type="entry name" value="BGGP BETA-1-3-GALACTOSYL-O-GLYCOSYL-GLYCOPROTEIN"/>
    <property type="match status" value="1"/>
</dbReference>
<protein>
    <submittedName>
        <fullName evidence="8">Uncharacterized protein</fullName>
    </submittedName>
</protein>
<evidence type="ECO:0000256" key="5">
    <source>
        <dbReference type="ARBA" id="ARBA00023180"/>
    </source>
</evidence>
<keyword evidence="7" id="KW-1133">Transmembrane helix</keyword>
<sequence length="463" mass="51667">MGAMCAYREGRPFTHVAKKKNGGDMESNDRGEHQSPSIKLRRGGSDVTSLVNGRWVISAAVTVFLFIAATLLAVSSSLSMNPISASFYTFVSATRASFAAPPTPPPGADVPRLAYLISGSKGDLDRLWRVLHALYHPRNLYVVHLDLESSVEDRLELAVRVDNSTVFQRVGNVEVIRRSNMVTYRGPTMVANTLHACAMLLHRSRDWDWFINLSASDYPLMTQDDILHVFSTLPRNVSFMEHTSRLGWKANVRGRPLIVDPGLYMSTKQDIFTVTQRRELPTAFKLYTGSAWMALTRDFLEYVVWGWESNLPRTLLMYYTNFVSSPEFYFQTLLCNTPRFVPTVANHDLHHIQWGKPAGQHPLNLRLADKGRMVSSNAPFARKIGRDDPLLDAIDAELLLGRGKNATAGMFVPGGWCGQSCNCSATAAGVDDWVLRPGPGAERLGRLMDRIVRSEAFANDQCK</sequence>
<keyword evidence="7" id="KW-0812">Transmembrane</keyword>
<keyword evidence="3" id="KW-0808">Transferase</keyword>
<keyword evidence="5" id="KW-0325">Glycoprotein</keyword>
<proteinExistence type="predicted"/>
<dbReference type="PANTHER" id="PTHR45719">
    <property type="entry name" value="GLYCOSYLTRANSFERASE"/>
    <property type="match status" value="1"/>
</dbReference>
<gene>
    <name evidence="8" type="ORF">QYE76_027989</name>
</gene>
<reference evidence="8" key="1">
    <citation type="submission" date="2023-07" db="EMBL/GenBank/DDBJ databases">
        <title>A chromosome-level genome assembly of Lolium multiflorum.</title>
        <authorList>
            <person name="Chen Y."/>
            <person name="Copetti D."/>
            <person name="Kolliker R."/>
            <person name="Studer B."/>
        </authorList>
    </citation>
    <scope>NUCLEOTIDE SEQUENCE</scope>
    <source>
        <strain evidence="8">02402/16</strain>
        <tissue evidence="8">Leaf</tissue>
    </source>
</reference>
<dbReference type="AlphaFoldDB" id="A0AAD8QLF5"/>
<feature type="transmembrane region" description="Helical" evidence="7">
    <location>
        <begin position="55"/>
        <end position="74"/>
    </location>
</feature>
<evidence type="ECO:0000256" key="1">
    <source>
        <dbReference type="ARBA" id="ARBA00004606"/>
    </source>
</evidence>
<dbReference type="EMBL" id="JAUUTY010000007">
    <property type="protein sequence ID" value="KAK1604316.1"/>
    <property type="molecule type" value="Genomic_DNA"/>
</dbReference>
<accession>A0AAD8QLF5</accession>
<dbReference type="Pfam" id="PF02485">
    <property type="entry name" value="Branch"/>
    <property type="match status" value="1"/>
</dbReference>
<keyword evidence="2" id="KW-0328">Glycosyltransferase</keyword>
<keyword evidence="9" id="KW-1185">Reference proteome</keyword>
<dbReference type="InterPro" id="IPR044610">
    <property type="entry name" value="GLCAT14A/B/C"/>
</dbReference>
<evidence type="ECO:0000256" key="2">
    <source>
        <dbReference type="ARBA" id="ARBA00022676"/>
    </source>
</evidence>
<evidence type="ECO:0000256" key="3">
    <source>
        <dbReference type="ARBA" id="ARBA00022679"/>
    </source>
</evidence>
<dbReference type="GO" id="GO:0015020">
    <property type="term" value="F:glucuronosyltransferase activity"/>
    <property type="evidence" value="ECO:0007669"/>
    <property type="project" value="InterPro"/>
</dbReference>
<keyword evidence="4 7" id="KW-0472">Membrane</keyword>
<organism evidence="8 9">
    <name type="scientific">Lolium multiflorum</name>
    <name type="common">Italian ryegrass</name>
    <name type="synonym">Lolium perenne subsp. multiflorum</name>
    <dbReference type="NCBI Taxonomy" id="4521"/>
    <lineage>
        <taxon>Eukaryota</taxon>
        <taxon>Viridiplantae</taxon>
        <taxon>Streptophyta</taxon>
        <taxon>Embryophyta</taxon>
        <taxon>Tracheophyta</taxon>
        <taxon>Spermatophyta</taxon>
        <taxon>Magnoliopsida</taxon>
        <taxon>Liliopsida</taxon>
        <taxon>Poales</taxon>
        <taxon>Poaceae</taxon>
        <taxon>BOP clade</taxon>
        <taxon>Pooideae</taxon>
        <taxon>Poodae</taxon>
        <taxon>Poeae</taxon>
        <taxon>Poeae Chloroplast Group 2 (Poeae type)</taxon>
        <taxon>Loliodinae</taxon>
        <taxon>Loliinae</taxon>
        <taxon>Lolium</taxon>
    </lineage>
</organism>
<evidence type="ECO:0000313" key="9">
    <source>
        <dbReference type="Proteomes" id="UP001231189"/>
    </source>
</evidence>
<evidence type="ECO:0000256" key="6">
    <source>
        <dbReference type="SAM" id="MobiDB-lite"/>
    </source>
</evidence>
<dbReference type="GO" id="GO:0016020">
    <property type="term" value="C:membrane"/>
    <property type="evidence" value="ECO:0007669"/>
    <property type="project" value="UniProtKB-SubCell"/>
</dbReference>